<comment type="caution">
    <text evidence="6">The sequence shown here is derived from an EMBL/GenBank/DDBJ whole genome shotgun (WGS) entry which is preliminary data.</text>
</comment>
<keyword evidence="3" id="KW-0862">Zinc</keyword>
<dbReference type="GO" id="GO:0000976">
    <property type="term" value="F:transcription cis-regulatory region binding"/>
    <property type="evidence" value="ECO:0007669"/>
    <property type="project" value="TreeGrafter"/>
</dbReference>
<dbReference type="NCBIfam" id="TIGR01566">
    <property type="entry name" value="ZF_HD_prot_N"/>
    <property type="match status" value="1"/>
</dbReference>
<proteinExistence type="predicted"/>
<keyword evidence="2" id="KW-0863">Zinc-finger</keyword>
<dbReference type="EMBL" id="JAUJYN010000011">
    <property type="protein sequence ID" value="KAK1260917.1"/>
    <property type="molecule type" value="Genomic_DNA"/>
</dbReference>
<dbReference type="PROSITE" id="PS51523">
    <property type="entry name" value="ZF_HD_DIMER"/>
    <property type="match status" value="1"/>
</dbReference>
<dbReference type="Pfam" id="PF04770">
    <property type="entry name" value="ZF-HD_dimer"/>
    <property type="match status" value="1"/>
</dbReference>
<protein>
    <submittedName>
        <fullName evidence="6">ZF-HD homeobox protein</fullName>
    </submittedName>
</protein>
<dbReference type="PANTHER" id="PTHR31948:SF171">
    <property type="entry name" value="HOMEOBOX DOMAIN-CONTAINING PROTEIN"/>
    <property type="match status" value="1"/>
</dbReference>
<keyword evidence="6" id="KW-0238">DNA-binding</keyword>
<keyword evidence="7" id="KW-1185">Reference proteome</keyword>
<evidence type="ECO:0000256" key="4">
    <source>
        <dbReference type="SAM" id="MobiDB-lite"/>
    </source>
</evidence>
<gene>
    <name evidence="6" type="ORF">QJS04_geneDACA013410</name>
</gene>
<evidence type="ECO:0000313" key="7">
    <source>
        <dbReference type="Proteomes" id="UP001179952"/>
    </source>
</evidence>
<dbReference type="InterPro" id="IPR006456">
    <property type="entry name" value="ZF_HD_homeobox_Cys/His_dimer"/>
</dbReference>
<keyword evidence="1" id="KW-0479">Metal-binding</keyword>
<evidence type="ECO:0000313" key="6">
    <source>
        <dbReference type="EMBL" id="KAK1260917.1"/>
    </source>
</evidence>
<reference evidence="6" key="2">
    <citation type="submission" date="2023-06" db="EMBL/GenBank/DDBJ databases">
        <authorList>
            <person name="Ma L."/>
            <person name="Liu K.-W."/>
            <person name="Li Z."/>
            <person name="Hsiao Y.-Y."/>
            <person name="Qi Y."/>
            <person name="Fu T."/>
            <person name="Tang G."/>
            <person name="Zhang D."/>
            <person name="Sun W.-H."/>
            <person name="Liu D.-K."/>
            <person name="Li Y."/>
            <person name="Chen G.-Z."/>
            <person name="Liu X.-D."/>
            <person name="Liao X.-Y."/>
            <person name="Jiang Y.-T."/>
            <person name="Yu X."/>
            <person name="Hao Y."/>
            <person name="Huang J."/>
            <person name="Zhao X.-W."/>
            <person name="Ke S."/>
            <person name="Chen Y.-Y."/>
            <person name="Wu W.-L."/>
            <person name="Hsu J.-L."/>
            <person name="Lin Y.-F."/>
            <person name="Huang M.-D."/>
            <person name="Li C.-Y."/>
            <person name="Huang L."/>
            <person name="Wang Z.-W."/>
            <person name="Zhao X."/>
            <person name="Zhong W.-Y."/>
            <person name="Peng D.-H."/>
            <person name="Ahmad S."/>
            <person name="Lan S."/>
            <person name="Zhang J.-S."/>
            <person name="Tsai W.-C."/>
            <person name="Van De Peer Y."/>
            <person name="Liu Z.-J."/>
        </authorList>
    </citation>
    <scope>NUCLEOTIDE SEQUENCE</scope>
    <source>
        <strain evidence="6">SCP</strain>
        <tissue evidence="6">Leaves</tissue>
    </source>
</reference>
<feature type="region of interest" description="Disordered" evidence="4">
    <location>
        <begin position="59"/>
        <end position="79"/>
    </location>
</feature>
<dbReference type="Proteomes" id="UP001179952">
    <property type="component" value="Unassembled WGS sequence"/>
</dbReference>
<evidence type="ECO:0000256" key="1">
    <source>
        <dbReference type="ARBA" id="ARBA00022723"/>
    </source>
</evidence>
<dbReference type="PANTHER" id="PTHR31948">
    <property type="entry name" value="ZINC-FINGER HOMEODOMAIN PROTEIN 2"/>
    <property type="match status" value="1"/>
</dbReference>
<feature type="domain" description="ZF-HD dimerization-type" evidence="5">
    <location>
        <begin position="12"/>
        <end position="62"/>
    </location>
</feature>
<dbReference type="GO" id="GO:0008270">
    <property type="term" value="F:zinc ion binding"/>
    <property type="evidence" value="ECO:0007669"/>
    <property type="project" value="UniProtKB-KW"/>
</dbReference>
<sequence>MPCISRRIVVRYGECQKNHAASMGRHVVDGCREFMACGEEGMTIDAFKCAACGCHRSFHGREEEDKEEREGTSHASTRS</sequence>
<accession>A0AAV9A9R4</accession>
<dbReference type="GO" id="GO:0050793">
    <property type="term" value="P:regulation of developmental process"/>
    <property type="evidence" value="ECO:0007669"/>
    <property type="project" value="TreeGrafter"/>
</dbReference>
<dbReference type="AlphaFoldDB" id="A0AAV9A9R4"/>
<evidence type="ECO:0000256" key="3">
    <source>
        <dbReference type="ARBA" id="ARBA00022833"/>
    </source>
</evidence>
<evidence type="ECO:0000256" key="2">
    <source>
        <dbReference type="ARBA" id="ARBA00022771"/>
    </source>
</evidence>
<dbReference type="GO" id="GO:0005634">
    <property type="term" value="C:nucleus"/>
    <property type="evidence" value="ECO:0007669"/>
    <property type="project" value="TreeGrafter"/>
</dbReference>
<name>A0AAV9A9R4_ACOGR</name>
<keyword evidence="6" id="KW-0371">Homeobox</keyword>
<organism evidence="6 7">
    <name type="scientific">Acorus gramineus</name>
    <name type="common">Dwarf sweet flag</name>
    <dbReference type="NCBI Taxonomy" id="55184"/>
    <lineage>
        <taxon>Eukaryota</taxon>
        <taxon>Viridiplantae</taxon>
        <taxon>Streptophyta</taxon>
        <taxon>Embryophyta</taxon>
        <taxon>Tracheophyta</taxon>
        <taxon>Spermatophyta</taxon>
        <taxon>Magnoliopsida</taxon>
        <taxon>Liliopsida</taxon>
        <taxon>Acoraceae</taxon>
        <taxon>Acorus</taxon>
    </lineage>
</organism>
<reference evidence="6" key="1">
    <citation type="journal article" date="2023" name="Nat. Commun.">
        <title>Diploid and tetraploid genomes of Acorus and the evolution of monocots.</title>
        <authorList>
            <person name="Ma L."/>
            <person name="Liu K.W."/>
            <person name="Li Z."/>
            <person name="Hsiao Y.Y."/>
            <person name="Qi Y."/>
            <person name="Fu T."/>
            <person name="Tang G.D."/>
            <person name="Zhang D."/>
            <person name="Sun W.H."/>
            <person name="Liu D.K."/>
            <person name="Li Y."/>
            <person name="Chen G.Z."/>
            <person name="Liu X.D."/>
            <person name="Liao X.Y."/>
            <person name="Jiang Y.T."/>
            <person name="Yu X."/>
            <person name="Hao Y."/>
            <person name="Huang J."/>
            <person name="Zhao X.W."/>
            <person name="Ke S."/>
            <person name="Chen Y.Y."/>
            <person name="Wu W.L."/>
            <person name="Hsu J.L."/>
            <person name="Lin Y.F."/>
            <person name="Huang M.D."/>
            <person name="Li C.Y."/>
            <person name="Huang L."/>
            <person name="Wang Z.W."/>
            <person name="Zhao X."/>
            <person name="Zhong W.Y."/>
            <person name="Peng D.H."/>
            <person name="Ahmad S."/>
            <person name="Lan S."/>
            <person name="Zhang J.S."/>
            <person name="Tsai W.C."/>
            <person name="Van de Peer Y."/>
            <person name="Liu Z.J."/>
        </authorList>
    </citation>
    <scope>NUCLEOTIDE SEQUENCE</scope>
    <source>
        <strain evidence="6">SCP</strain>
    </source>
</reference>
<evidence type="ECO:0000259" key="5">
    <source>
        <dbReference type="PROSITE" id="PS51523"/>
    </source>
</evidence>
<feature type="compositionally biased region" description="Basic and acidic residues" evidence="4">
    <location>
        <begin position="59"/>
        <end position="72"/>
    </location>
</feature>
<dbReference type="GO" id="GO:0003700">
    <property type="term" value="F:DNA-binding transcription factor activity"/>
    <property type="evidence" value="ECO:0007669"/>
    <property type="project" value="TreeGrafter"/>
</dbReference>